<feature type="compositionally biased region" description="Basic residues" evidence="1">
    <location>
        <begin position="525"/>
        <end position="535"/>
    </location>
</feature>
<feature type="domain" description="Aminotransferase-like plant mobile" evidence="2">
    <location>
        <begin position="83"/>
        <end position="430"/>
    </location>
</feature>
<proteinExistence type="predicted"/>
<sequence length="755" mass="85947">MDSNADNQKDTCLMKAHFLKPYVTSIDGPVAELPRYRSSVSSSDLKDSFSRISFTGFWFPDGDFRSWAEKMEALYEPTWRRAGIFEAIKASTYKIPKNQSLIQALVEKWCPETKSFVFPWGEATITLEDVMVLLGFSVLGSPAFAPLESSEMRDSVEKLEKVRLEILDKVTKGGRVSQFQWISSFRGRGDSMEEHEAFIAMWLSHFVFPPKSRRCISRYVLPIAVRLARGERIALAPPVLASIYRDLGQIRAFARDKSTQIIKSLFKLVQVWAWERFRNIRPEAREIRRGEPRIARWSCLNKRKESLSFDDFDWRPYTKPLDNWIPPRFYLEEAMWITVDDNLDDEFVSFARCMRVSQLVGVGFVEDYYPNRVAMQFGLSQDLPGLVSDHSSFTEKEAWDDYNKSLDGLKIYVPSRLATTSVTARYRDWWLKSVSEFLDSSGSSEPFNARNTADHDDVSPKVLSLGQVLQNLGAGFPLKLTRCKKRRIAKNMRSEIKKDKSGDCGGSASTEVPLGELFQKELAKRTRLRNQRTKRPREDDDENRMDCYGDITIAQLYKSRKKTGGDASESLGKRSRHEADNNDSGLGQNLTSGDDEAVAPQEIEQKSEENDEEESGSEAEKITDLILSNENNSLNPPLGANGGIVDIVVSLPEARQICNGEIHVNGNNAEKETMIDDGNKEVECLLNEDGEKQKSNEKLCSEANIEDDERLKQRKLAVYELASNLEARMMKVEKTLAEIREWKTRRNQIKNGVSA</sequence>
<reference evidence="3 4" key="1">
    <citation type="journal article" date="2013" name="Front. Plant Sci.">
        <title>The Reference Genome of the Halophytic Plant Eutrema salsugineum.</title>
        <authorList>
            <person name="Yang R."/>
            <person name="Jarvis D.E."/>
            <person name="Chen H."/>
            <person name="Beilstein M.A."/>
            <person name="Grimwood J."/>
            <person name="Jenkins J."/>
            <person name="Shu S."/>
            <person name="Prochnik S."/>
            <person name="Xin M."/>
            <person name="Ma C."/>
            <person name="Schmutz J."/>
            <person name="Wing R.A."/>
            <person name="Mitchell-Olds T."/>
            <person name="Schumaker K.S."/>
            <person name="Wang X."/>
        </authorList>
    </citation>
    <scope>NUCLEOTIDE SEQUENCE [LARGE SCALE GENOMIC DNA]</scope>
</reference>
<dbReference type="Proteomes" id="UP000030689">
    <property type="component" value="Unassembled WGS sequence"/>
</dbReference>
<dbReference type="OMA" id="CLIHENG"/>
<dbReference type="PANTHER" id="PTHR46033">
    <property type="entry name" value="PROTEIN MAIN-LIKE 2"/>
    <property type="match status" value="1"/>
</dbReference>
<protein>
    <recommendedName>
        <fullName evidence="2">Aminotransferase-like plant mobile domain-containing protein</fullName>
    </recommendedName>
</protein>
<dbReference type="EMBL" id="KI517809">
    <property type="protein sequence ID" value="ESQ30325.1"/>
    <property type="molecule type" value="Genomic_DNA"/>
</dbReference>
<dbReference type="InterPro" id="IPR019557">
    <property type="entry name" value="AminoTfrase-like_pln_mobile"/>
</dbReference>
<feature type="compositionally biased region" description="Polar residues" evidence="1">
    <location>
        <begin position="582"/>
        <end position="592"/>
    </location>
</feature>
<dbReference type="GO" id="GO:0010073">
    <property type="term" value="P:meristem maintenance"/>
    <property type="evidence" value="ECO:0007669"/>
    <property type="project" value="InterPro"/>
</dbReference>
<gene>
    <name evidence="3" type="ORF">EUTSA_v10012017mg</name>
</gene>
<feature type="region of interest" description="Disordered" evidence="1">
    <location>
        <begin position="491"/>
        <end position="511"/>
    </location>
</feature>
<evidence type="ECO:0000313" key="3">
    <source>
        <dbReference type="EMBL" id="ESQ30325.1"/>
    </source>
</evidence>
<feature type="region of interest" description="Disordered" evidence="1">
    <location>
        <begin position="523"/>
        <end position="546"/>
    </location>
</feature>
<evidence type="ECO:0000259" key="2">
    <source>
        <dbReference type="Pfam" id="PF10536"/>
    </source>
</evidence>
<feature type="region of interest" description="Disordered" evidence="1">
    <location>
        <begin position="560"/>
        <end position="620"/>
    </location>
</feature>
<dbReference type="Gramene" id="ESQ30325">
    <property type="protein sequence ID" value="ESQ30325"/>
    <property type="gene ID" value="EUTSA_v10012017mg"/>
</dbReference>
<evidence type="ECO:0000313" key="4">
    <source>
        <dbReference type="Proteomes" id="UP000030689"/>
    </source>
</evidence>
<dbReference type="PANTHER" id="PTHR46033:SF33">
    <property type="entry name" value="AMINOTRANSFERASE-LIKE, PLANT MOBILE DOMAIN FAMILY PROTEIN"/>
    <property type="match status" value="1"/>
</dbReference>
<accession>V4JXV3</accession>
<dbReference type="Pfam" id="PF10536">
    <property type="entry name" value="PMD"/>
    <property type="match status" value="1"/>
</dbReference>
<keyword evidence="4" id="KW-1185">Reference proteome</keyword>
<dbReference type="eggNOG" id="ENOG502SF66">
    <property type="taxonomic scope" value="Eukaryota"/>
</dbReference>
<name>V4JXV3_EUTSA</name>
<dbReference type="STRING" id="72664.V4JXV3"/>
<evidence type="ECO:0000256" key="1">
    <source>
        <dbReference type="SAM" id="MobiDB-lite"/>
    </source>
</evidence>
<dbReference type="KEGG" id="eus:EUTSA_v10012017mg"/>
<feature type="compositionally biased region" description="Basic and acidic residues" evidence="1">
    <location>
        <begin position="492"/>
        <end position="502"/>
    </location>
</feature>
<organism evidence="3 4">
    <name type="scientific">Eutrema salsugineum</name>
    <name type="common">Saltwater cress</name>
    <name type="synonym">Sisymbrium salsugineum</name>
    <dbReference type="NCBI Taxonomy" id="72664"/>
    <lineage>
        <taxon>Eukaryota</taxon>
        <taxon>Viridiplantae</taxon>
        <taxon>Streptophyta</taxon>
        <taxon>Embryophyta</taxon>
        <taxon>Tracheophyta</taxon>
        <taxon>Spermatophyta</taxon>
        <taxon>Magnoliopsida</taxon>
        <taxon>eudicotyledons</taxon>
        <taxon>Gunneridae</taxon>
        <taxon>Pentapetalae</taxon>
        <taxon>rosids</taxon>
        <taxon>malvids</taxon>
        <taxon>Brassicales</taxon>
        <taxon>Brassicaceae</taxon>
        <taxon>Eutremeae</taxon>
        <taxon>Eutrema</taxon>
    </lineage>
</organism>
<dbReference type="InterPro" id="IPR044824">
    <property type="entry name" value="MAIN-like"/>
</dbReference>
<dbReference type="AlphaFoldDB" id="V4JXV3"/>